<evidence type="ECO:0000313" key="3">
    <source>
        <dbReference type="Proteomes" id="UP001438707"/>
    </source>
</evidence>
<sequence>MSLCLPSRVSISQRRQIIPTQAACCQASFCQRQHTRNSRVARLLERERALSAASRSVIASASKNEEQADPENFAYTHLWVSKDGETHIKEARFKDFDLKKFAAEPQFVKQGFKVKSLVFTELAPGLMNDYHPCPSVQFVVCVGGSWFVKTTDGTKKTMKAGDILFQDNIEDSPADKPPSHFSGVEGDQPCQQVVIQVDRKAEVDNPGSL</sequence>
<organism evidence="2 3">
    <name type="scientific">Apatococcus lobatus</name>
    <dbReference type="NCBI Taxonomy" id="904363"/>
    <lineage>
        <taxon>Eukaryota</taxon>
        <taxon>Viridiplantae</taxon>
        <taxon>Chlorophyta</taxon>
        <taxon>core chlorophytes</taxon>
        <taxon>Trebouxiophyceae</taxon>
        <taxon>Chlorellales</taxon>
        <taxon>Chlorellaceae</taxon>
        <taxon>Apatococcus</taxon>
    </lineage>
</organism>
<comment type="caution">
    <text evidence="2">The sequence shown here is derived from an EMBL/GenBank/DDBJ whole genome shotgun (WGS) entry which is preliminary data.</text>
</comment>
<protein>
    <recommendedName>
        <fullName evidence="4">Cupin 2 conserved barrel domain-containing protein</fullName>
    </recommendedName>
</protein>
<dbReference type="CDD" id="cd07009">
    <property type="entry name" value="cupin_BLL0285-like"/>
    <property type="match status" value="1"/>
</dbReference>
<dbReference type="InterPro" id="IPR014710">
    <property type="entry name" value="RmlC-like_jellyroll"/>
</dbReference>
<reference evidence="2 3" key="1">
    <citation type="journal article" date="2024" name="Nat. Commun.">
        <title>Phylogenomics reveals the evolutionary origins of lichenization in chlorophyte algae.</title>
        <authorList>
            <person name="Puginier C."/>
            <person name="Libourel C."/>
            <person name="Otte J."/>
            <person name="Skaloud P."/>
            <person name="Haon M."/>
            <person name="Grisel S."/>
            <person name="Petersen M."/>
            <person name="Berrin J.G."/>
            <person name="Delaux P.M."/>
            <person name="Dal Grande F."/>
            <person name="Keller J."/>
        </authorList>
    </citation>
    <scope>NUCLEOTIDE SEQUENCE [LARGE SCALE GENOMIC DNA]</scope>
    <source>
        <strain evidence="2 3">SAG 2145</strain>
    </source>
</reference>
<evidence type="ECO:0000256" key="1">
    <source>
        <dbReference type="SAM" id="MobiDB-lite"/>
    </source>
</evidence>
<dbReference type="InterPro" id="IPR011051">
    <property type="entry name" value="RmlC_Cupin_sf"/>
</dbReference>
<keyword evidence="3" id="KW-1185">Reference proteome</keyword>
<dbReference type="SUPFAM" id="SSF51182">
    <property type="entry name" value="RmlC-like cupins"/>
    <property type="match status" value="1"/>
</dbReference>
<proteinExistence type="predicted"/>
<gene>
    <name evidence="2" type="ORF">WJX74_006628</name>
</gene>
<dbReference type="Proteomes" id="UP001438707">
    <property type="component" value="Unassembled WGS sequence"/>
</dbReference>
<feature type="region of interest" description="Disordered" evidence="1">
    <location>
        <begin position="168"/>
        <end position="188"/>
    </location>
</feature>
<name>A0AAW1S713_9CHLO</name>
<accession>A0AAW1S713</accession>
<evidence type="ECO:0000313" key="2">
    <source>
        <dbReference type="EMBL" id="KAK9841483.1"/>
    </source>
</evidence>
<evidence type="ECO:0008006" key="4">
    <source>
        <dbReference type="Google" id="ProtNLM"/>
    </source>
</evidence>
<dbReference type="Gene3D" id="2.60.120.10">
    <property type="entry name" value="Jelly Rolls"/>
    <property type="match status" value="1"/>
</dbReference>
<dbReference type="EMBL" id="JALJOS010000003">
    <property type="protein sequence ID" value="KAK9841483.1"/>
    <property type="molecule type" value="Genomic_DNA"/>
</dbReference>
<dbReference type="AlphaFoldDB" id="A0AAW1S713"/>